<dbReference type="PANTHER" id="PTHR44103">
    <property type="entry name" value="PROPROTEIN CONVERTASE P"/>
    <property type="match status" value="1"/>
</dbReference>
<dbReference type="AlphaFoldDB" id="A0ABD5E1U4"/>
<gene>
    <name evidence="4" type="ORF">RM574_07990</name>
</gene>
<organism evidence="4 5">
    <name type="scientific">Streptomyces evansiae</name>
    <dbReference type="NCBI Taxonomy" id="3075535"/>
    <lineage>
        <taxon>Bacteria</taxon>
        <taxon>Bacillati</taxon>
        <taxon>Actinomycetota</taxon>
        <taxon>Actinomycetes</taxon>
        <taxon>Kitasatosporales</taxon>
        <taxon>Streptomycetaceae</taxon>
        <taxon>Streptomyces</taxon>
    </lineage>
</organism>
<dbReference type="EMBL" id="JAVRER010000009">
    <property type="protein sequence ID" value="MDT0415429.1"/>
    <property type="molecule type" value="Genomic_DNA"/>
</dbReference>
<reference evidence="5" key="1">
    <citation type="submission" date="2023-07" db="EMBL/GenBank/DDBJ databases">
        <title>30 novel species of actinomycetes from the DSMZ collection.</title>
        <authorList>
            <person name="Nouioui I."/>
        </authorList>
    </citation>
    <scope>NUCLEOTIDE SEQUENCE [LARGE SCALE GENOMIC DNA]</scope>
    <source>
        <strain evidence="5">DSM 41982</strain>
    </source>
</reference>
<feature type="signal peptide" evidence="3">
    <location>
        <begin position="1"/>
        <end position="19"/>
    </location>
</feature>
<dbReference type="Proteomes" id="UP001183607">
    <property type="component" value="Unassembled WGS sequence"/>
</dbReference>
<feature type="chain" id="PRO_5044780442" evidence="3">
    <location>
        <begin position="20"/>
        <end position="439"/>
    </location>
</feature>
<dbReference type="PROSITE" id="PS51257">
    <property type="entry name" value="PROKAR_LIPOPROTEIN"/>
    <property type="match status" value="1"/>
</dbReference>
<dbReference type="InterPro" id="IPR013517">
    <property type="entry name" value="FG-GAP"/>
</dbReference>
<keyword evidence="1 3" id="KW-0732">Signal</keyword>
<dbReference type="Gene3D" id="2.130.10.130">
    <property type="entry name" value="Integrin alpha, N-terminal"/>
    <property type="match status" value="3"/>
</dbReference>
<proteinExistence type="predicted"/>
<dbReference type="PANTHER" id="PTHR44103:SF1">
    <property type="entry name" value="PROPROTEIN CONVERTASE P"/>
    <property type="match status" value="1"/>
</dbReference>
<dbReference type="SUPFAM" id="SSF69318">
    <property type="entry name" value="Integrin alpha N-terminal domain"/>
    <property type="match status" value="2"/>
</dbReference>
<evidence type="ECO:0000256" key="2">
    <source>
        <dbReference type="SAM" id="MobiDB-lite"/>
    </source>
</evidence>
<protein>
    <submittedName>
        <fullName evidence="4">VCBS repeat-containing protein</fullName>
    </submittedName>
</protein>
<feature type="region of interest" description="Disordered" evidence="2">
    <location>
        <begin position="28"/>
        <end position="49"/>
    </location>
</feature>
<dbReference type="RefSeq" id="WP_311676829.1">
    <property type="nucleotide sequence ID" value="NZ_JAVRER010000009.1"/>
</dbReference>
<evidence type="ECO:0000256" key="1">
    <source>
        <dbReference type="ARBA" id="ARBA00022729"/>
    </source>
</evidence>
<comment type="caution">
    <text evidence="4">The sequence shown here is derived from an EMBL/GenBank/DDBJ whole genome shotgun (WGS) entry which is preliminary data.</text>
</comment>
<evidence type="ECO:0000313" key="5">
    <source>
        <dbReference type="Proteomes" id="UP001183607"/>
    </source>
</evidence>
<name>A0ABD5E1U4_9ACTN</name>
<sequence>MRRVRTGVAAVAVCGVLLASGCSGDAASEGPVPLATGRPHRPADPADLNGDGYADAVLGSEERGSVVLWGAKDGLDARRTSRFAVTNPLRADLDGDGYTDLVAATGGGGTVLLRGGPRGLAAPRTLRTPRGFVPRAAGDFDGDGTTDLFDGGEGGTGDTNTLPEDPGTPGRVLHGPFTANGAPARTRALDLGQHGYSSPAGVAAADFDGDGASDLVLGYAYDAQDDDNAPPDLTPVAYYKGGPSGPRRDRSREKALLAAAGPGEGGFASFPGDTDGDAAAELLVPGTAPGGHGRLTVLHGGAGGPGTGGKADVYEGEEGAFGSSVLTGRIDGDSRGDLVIGAAGAYRHDDWITVRATRAGTQRLTALDDWMPGRPNAAHWNEFIPLALLDADGDHHADLLAHAPRHNGGKGAYVLLRGTDKGLSLHGVRSLAPARLGLD</sequence>
<accession>A0ABD5E1U4</accession>
<evidence type="ECO:0000256" key="3">
    <source>
        <dbReference type="SAM" id="SignalP"/>
    </source>
</evidence>
<dbReference type="InterPro" id="IPR028994">
    <property type="entry name" value="Integrin_alpha_N"/>
</dbReference>
<dbReference type="Pfam" id="PF13517">
    <property type="entry name" value="FG-GAP_3"/>
    <property type="match status" value="1"/>
</dbReference>
<evidence type="ECO:0000313" key="4">
    <source>
        <dbReference type="EMBL" id="MDT0415429.1"/>
    </source>
</evidence>